<dbReference type="SUPFAM" id="SSF51905">
    <property type="entry name" value="FAD/NAD(P)-binding domain"/>
    <property type="match status" value="2"/>
</dbReference>
<dbReference type="GO" id="GO:0050661">
    <property type="term" value="F:NADP binding"/>
    <property type="evidence" value="ECO:0007669"/>
    <property type="project" value="InterPro"/>
</dbReference>
<dbReference type="GeneID" id="30996577"/>
<evidence type="ECO:0000256" key="4">
    <source>
        <dbReference type="ARBA" id="ARBA00022857"/>
    </source>
</evidence>
<organism evidence="7 8">
    <name type="scientific">Hyphopichia burtonii NRRL Y-1933</name>
    <dbReference type="NCBI Taxonomy" id="984485"/>
    <lineage>
        <taxon>Eukaryota</taxon>
        <taxon>Fungi</taxon>
        <taxon>Dikarya</taxon>
        <taxon>Ascomycota</taxon>
        <taxon>Saccharomycotina</taxon>
        <taxon>Pichiomycetes</taxon>
        <taxon>Debaryomycetaceae</taxon>
        <taxon>Hyphopichia</taxon>
    </lineage>
</organism>
<name>A0A1E4RPU1_9ASCO</name>
<dbReference type="GO" id="GO:0004499">
    <property type="term" value="F:N,N-dimethylaniline monooxygenase activity"/>
    <property type="evidence" value="ECO:0007669"/>
    <property type="project" value="InterPro"/>
</dbReference>
<dbReference type="STRING" id="984485.A0A1E4RPU1"/>
<dbReference type="InterPro" id="IPR038732">
    <property type="entry name" value="HpyO/CreE_NAD-binding"/>
</dbReference>
<dbReference type="PANTHER" id="PTHR23023">
    <property type="entry name" value="DIMETHYLANILINE MONOOXYGENASE"/>
    <property type="match status" value="1"/>
</dbReference>
<dbReference type="AlphaFoldDB" id="A0A1E4RPU1"/>
<dbReference type="RefSeq" id="XP_020078361.1">
    <property type="nucleotide sequence ID" value="XM_020222028.1"/>
</dbReference>
<dbReference type="Pfam" id="PF13454">
    <property type="entry name" value="NAD_binding_9"/>
    <property type="match status" value="1"/>
</dbReference>
<dbReference type="EMBL" id="KV454538">
    <property type="protein sequence ID" value="ODV69294.1"/>
    <property type="molecule type" value="Genomic_DNA"/>
</dbReference>
<keyword evidence="3" id="KW-0274">FAD</keyword>
<accession>A0A1E4RPU1</accession>
<dbReference type="InterPro" id="IPR036188">
    <property type="entry name" value="FAD/NAD-bd_sf"/>
</dbReference>
<keyword evidence="2" id="KW-0285">Flavoprotein</keyword>
<dbReference type="PIRSF" id="PIRSF000332">
    <property type="entry name" value="FMO"/>
    <property type="match status" value="1"/>
</dbReference>
<comment type="similarity">
    <text evidence="1">Belongs to the FMO family.</text>
</comment>
<proteinExistence type="inferred from homology"/>
<dbReference type="Gene3D" id="3.50.50.60">
    <property type="entry name" value="FAD/NAD(P)-binding domain"/>
    <property type="match status" value="2"/>
</dbReference>
<dbReference type="Proteomes" id="UP000095085">
    <property type="component" value="Unassembled WGS sequence"/>
</dbReference>
<sequence>MAIKSVAIIGGGPSGLITLDALISEQKFDVIRLFERRSEAGGSFSYQANPPEKLKNIKALSERKAFQHDPVPSELPAYVPKSATQRFMDTATYSYLESNVEASVMEFSKERFPEALSSRSIKKYGKDTPFRHNTQIKQWVQDLYKRKGHDDHIEFNTSVELIEKNENYTLTLRRFGINSDYVWQEHFDAVVVASGHYDVPYVPDIPGLDDFMAIPRTETIHSKAFRTREQFRNKKTVVVGASISAMDAVQDIVGVAKSPIISARRSDTPNIYFGDHAFNHPQVIRTREVDKINGQTVHFKDGQIIDDVDAIIFGTGFSYAYPFLPNLNLTGNKVNGLYQLIFKIDEPRIAFVGAITAGFTFKAFEWQAVYVARVFAERAQLPSIKDQNQWVEERLKRKGEGPDYSSLAPDFEEYFETVRKLAGEEGPGRRLPKWNARWESDFWRGHQRRIGYWIENNNKPSHHVDELNLLKLETV</sequence>
<keyword evidence="4" id="KW-0521">NADP</keyword>
<evidence type="ECO:0000256" key="3">
    <source>
        <dbReference type="ARBA" id="ARBA00022827"/>
    </source>
</evidence>
<gene>
    <name evidence="7" type="ORF">HYPBUDRAFT_154385</name>
</gene>
<dbReference type="InterPro" id="IPR050346">
    <property type="entry name" value="FMO-like"/>
</dbReference>
<keyword evidence="5" id="KW-0560">Oxidoreductase</keyword>
<keyword evidence="8" id="KW-1185">Reference proteome</keyword>
<dbReference type="GO" id="GO:0050660">
    <property type="term" value="F:flavin adenine dinucleotide binding"/>
    <property type="evidence" value="ECO:0007669"/>
    <property type="project" value="InterPro"/>
</dbReference>
<reference evidence="8" key="1">
    <citation type="submission" date="2016-05" db="EMBL/GenBank/DDBJ databases">
        <title>Comparative genomics of biotechnologically important yeasts.</title>
        <authorList>
            <consortium name="DOE Joint Genome Institute"/>
            <person name="Riley R."/>
            <person name="Haridas S."/>
            <person name="Wolfe K.H."/>
            <person name="Lopes M.R."/>
            <person name="Hittinger C.T."/>
            <person name="Goker M."/>
            <person name="Salamov A."/>
            <person name="Wisecaver J."/>
            <person name="Long T.M."/>
            <person name="Aerts A.L."/>
            <person name="Barry K."/>
            <person name="Choi C."/>
            <person name="Clum A."/>
            <person name="Coughlan A.Y."/>
            <person name="Deshpande S."/>
            <person name="Douglass A.P."/>
            <person name="Hanson S.J."/>
            <person name="Klenk H.-P."/>
            <person name="Labutti K."/>
            <person name="Lapidus A."/>
            <person name="Lindquist E."/>
            <person name="Lipzen A."/>
            <person name="Meier-Kolthoff J.P."/>
            <person name="Ohm R.A."/>
            <person name="Otillar R.P."/>
            <person name="Pangilinan J."/>
            <person name="Peng Y."/>
            <person name="Rokas A."/>
            <person name="Rosa C.A."/>
            <person name="Scheuner C."/>
            <person name="Sibirny A.A."/>
            <person name="Slot J.C."/>
            <person name="Stielow J.B."/>
            <person name="Sun H."/>
            <person name="Kurtzman C.P."/>
            <person name="Blackwell M."/>
            <person name="Grigoriev I.V."/>
            <person name="Jeffries T.W."/>
        </authorList>
    </citation>
    <scope>NUCLEOTIDE SEQUENCE [LARGE SCALE GENOMIC DNA]</scope>
    <source>
        <strain evidence="8">NRRL Y-1933</strain>
    </source>
</reference>
<dbReference type="Pfam" id="PF00743">
    <property type="entry name" value="FMO-like"/>
    <property type="match status" value="2"/>
</dbReference>
<evidence type="ECO:0000256" key="2">
    <source>
        <dbReference type="ARBA" id="ARBA00022630"/>
    </source>
</evidence>
<evidence type="ECO:0000313" key="7">
    <source>
        <dbReference type="EMBL" id="ODV69294.1"/>
    </source>
</evidence>
<dbReference type="InterPro" id="IPR000960">
    <property type="entry name" value="Flavin_mOase"/>
</dbReference>
<evidence type="ECO:0000313" key="8">
    <source>
        <dbReference type="Proteomes" id="UP000095085"/>
    </source>
</evidence>
<feature type="domain" description="FAD-dependent urate hydroxylase HpyO/Asp monooxygenase CreE-like FAD/NAD(P)-binding" evidence="6">
    <location>
        <begin position="7"/>
        <end position="73"/>
    </location>
</feature>
<evidence type="ECO:0000256" key="1">
    <source>
        <dbReference type="ARBA" id="ARBA00009183"/>
    </source>
</evidence>
<evidence type="ECO:0000256" key="5">
    <source>
        <dbReference type="ARBA" id="ARBA00023002"/>
    </source>
</evidence>
<dbReference type="PRINTS" id="PR00370">
    <property type="entry name" value="FMOXYGENASE"/>
</dbReference>
<dbReference type="InterPro" id="IPR020946">
    <property type="entry name" value="Flavin_mOase-like"/>
</dbReference>
<dbReference type="OrthoDB" id="66881at2759"/>
<protein>
    <submittedName>
        <fullName evidence="7">FAD/NAD(P)-binding domain-containing protein</fullName>
    </submittedName>
</protein>
<evidence type="ECO:0000259" key="6">
    <source>
        <dbReference type="Pfam" id="PF13454"/>
    </source>
</evidence>